<dbReference type="HOGENOM" id="CLU_3105500_0_0_6"/>
<dbReference type="Proteomes" id="UP000000812">
    <property type="component" value="Chromosome"/>
</dbReference>
<name>Q9PHA6_XYLFA</name>
<gene>
    <name evidence="1" type="ordered locus">XF_0038</name>
</gene>
<dbReference type="AlphaFoldDB" id="Q9PHA6"/>
<sequence>MMLSGTCAATSSRITPLPLQRNRTHQHITDAIDWKHAAAQRNAISPHFIVT</sequence>
<dbReference type="EMBL" id="AE003849">
    <property type="protein sequence ID" value="AAF82851.1"/>
    <property type="molecule type" value="Genomic_DNA"/>
</dbReference>
<evidence type="ECO:0000313" key="2">
    <source>
        <dbReference type="Proteomes" id="UP000000812"/>
    </source>
</evidence>
<protein>
    <submittedName>
        <fullName evidence="1">Uncharacterized protein</fullName>
    </submittedName>
</protein>
<dbReference type="PIR" id="E82855">
    <property type="entry name" value="E82855"/>
</dbReference>
<evidence type="ECO:0000313" key="1">
    <source>
        <dbReference type="EMBL" id="AAF82851.1"/>
    </source>
</evidence>
<reference evidence="1 2" key="1">
    <citation type="journal article" date="2000" name="Nature">
        <title>The genome sequence of the plant pathogen Xylella fastidiosa.</title>
        <authorList>
            <person name="Simpson A.J."/>
            <person name="Reinach F.C."/>
            <person name="Arruda P."/>
            <person name="Abreu F.A."/>
            <person name="Acencio M."/>
            <person name="Alvarenga R."/>
            <person name="Alves L.M."/>
            <person name="Araya J.E."/>
            <person name="Baia G.S."/>
            <person name="Baptista C.S."/>
            <person name="Barros M.H."/>
            <person name="Bonaccorsi E.D."/>
            <person name="Bordin S."/>
            <person name="Bove J.M."/>
            <person name="Briones M.R."/>
            <person name="Bueno M.R."/>
            <person name="Camargo A.A."/>
            <person name="Camargo L.E."/>
            <person name="Carraro D.M."/>
            <person name="Carrer H."/>
            <person name="Colauto N.B."/>
            <person name="Colombo C."/>
            <person name="Costa F.F."/>
            <person name="Costa M.C."/>
            <person name="Costa-Neto C.M."/>
            <person name="Coutinho L.L."/>
            <person name="Cristofani M."/>
            <person name="Dias-Neto E."/>
            <person name="Docena C."/>
            <person name="El-Dorry H."/>
            <person name="Facincani A.P."/>
            <person name="Ferreira A.J."/>
            <person name="Ferreira V.C."/>
            <person name="Ferro J.A."/>
            <person name="Fraga J.S."/>
            <person name="Franca S.C."/>
            <person name="Franco M.C."/>
            <person name="Frohme M."/>
            <person name="Furlan L.R."/>
            <person name="Garnier M."/>
            <person name="Goldman G.H."/>
            <person name="Goldman M.H."/>
            <person name="Gomes S.L."/>
            <person name="Gruber A."/>
            <person name="Ho P.L."/>
            <person name="Hoheisel J.D."/>
            <person name="Junqueira M.L."/>
            <person name="Kemper E.L."/>
            <person name="Kitajima J.P."/>
            <person name="Krieger J.E."/>
            <person name="Kuramae E.E."/>
            <person name="Laigret F."/>
            <person name="Lambais M.R."/>
            <person name="Leite L.C."/>
            <person name="Lemos E.G."/>
            <person name="Lemos M.V."/>
            <person name="Lopes S.A."/>
            <person name="Lopes C.R."/>
            <person name="Machado J.A."/>
            <person name="Machado M.A."/>
            <person name="Madeira A.M."/>
            <person name="Madeira H.M."/>
            <person name="Marino C.L."/>
            <person name="Marques M.V."/>
            <person name="Martins E.A."/>
            <person name="Martins E.M."/>
            <person name="Matsukuma A.Y."/>
            <person name="Menck C.F."/>
            <person name="Miracca E.C."/>
            <person name="Miyaki C.Y."/>
            <person name="Monteriro-Vitorello C.B."/>
            <person name="Moon D.H."/>
            <person name="Nagai M.A."/>
            <person name="Nascimento A.L."/>
            <person name="Netto L.E."/>
            <person name="Nhani A.Jr."/>
            <person name="Nobrega F.G."/>
            <person name="Nunes L.R."/>
            <person name="Oliveira M.A."/>
            <person name="de Oliveira M.C."/>
            <person name="de Oliveira R.C."/>
            <person name="Palmieri D.A."/>
            <person name="Paris A."/>
            <person name="Peixoto B.R."/>
            <person name="Pereira G.A."/>
            <person name="Pereira H.A.Jr."/>
            <person name="Pesquero J.B."/>
            <person name="Quaggio R.B."/>
            <person name="Roberto P.G."/>
            <person name="Rodrigues V."/>
            <person name="de M Rosa A.J."/>
            <person name="de Rosa V.E.Jr."/>
            <person name="de Sa R.G."/>
            <person name="Santelli R.V."/>
            <person name="Sawasaki H.E."/>
            <person name="da Silva A.C."/>
            <person name="da Silva A.M."/>
            <person name="da Silva F.R."/>
            <person name="da Silva W.A.Jr."/>
            <person name="da Silveira J.F."/>
            <person name="Silvestri M.L."/>
            <person name="Siqueira W.J."/>
            <person name="de Souza A.A."/>
            <person name="de Souza A.P."/>
            <person name="Terenzi M.F."/>
            <person name="Truffi D."/>
            <person name="Tsai S.M."/>
            <person name="Tsuhako M.H."/>
            <person name="Vallada H."/>
            <person name="Van Sluys M.A."/>
            <person name="Verjovski-Almeida S."/>
            <person name="Vettore A.L."/>
            <person name="Zago M.A."/>
            <person name="Zatz M."/>
            <person name="Meidanis J."/>
            <person name="Setubal J.C."/>
        </authorList>
    </citation>
    <scope>NUCLEOTIDE SEQUENCE [LARGE SCALE GENOMIC DNA]</scope>
    <source>
        <strain evidence="1 2">9a5c</strain>
    </source>
</reference>
<organism evidence="1 2">
    <name type="scientific">Xylella fastidiosa (strain 9a5c)</name>
    <dbReference type="NCBI Taxonomy" id="160492"/>
    <lineage>
        <taxon>Bacteria</taxon>
        <taxon>Pseudomonadati</taxon>
        <taxon>Pseudomonadota</taxon>
        <taxon>Gammaproteobacteria</taxon>
        <taxon>Lysobacterales</taxon>
        <taxon>Lysobacteraceae</taxon>
        <taxon>Xylella</taxon>
    </lineage>
</organism>
<accession>Q9PHA6</accession>
<dbReference type="KEGG" id="xfa:XF_0038"/>
<proteinExistence type="predicted"/>